<evidence type="ECO:0000259" key="2">
    <source>
        <dbReference type="Pfam" id="PF03407"/>
    </source>
</evidence>
<feature type="region of interest" description="Disordered" evidence="1">
    <location>
        <begin position="200"/>
        <end position="219"/>
    </location>
</feature>
<dbReference type="Pfam" id="PF03407">
    <property type="entry name" value="Nucleotid_trans"/>
    <property type="match status" value="1"/>
</dbReference>
<dbReference type="GO" id="GO:0016757">
    <property type="term" value="F:glycosyltransferase activity"/>
    <property type="evidence" value="ECO:0007669"/>
    <property type="project" value="TreeGrafter"/>
</dbReference>
<reference evidence="3" key="1">
    <citation type="submission" date="2021-01" db="EMBL/GenBank/DDBJ databases">
        <authorList>
            <person name="Corre E."/>
            <person name="Pelletier E."/>
            <person name="Niang G."/>
            <person name="Scheremetjew M."/>
            <person name="Finn R."/>
            <person name="Kale V."/>
            <person name="Holt S."/>
            <person name="Cochrane G."/>
            <person name="Meng A."/>
            <person name="Brown T."/>
            <person name="Cohen L."/>
        </authorList>
    </citation>
    <scope>NUCLEOTIDE SEQUENCE</scope>
    <source>
        <strain evidence="3">Grunow 1884</strain>
    </source>
</reference>
<evidence type="ECO:0000256" key="1">
    <source>
        <dbReference type="SAM" id="MobiDB-lite"/>
    </source>
</evidence>
<dbReference type="GO" id="GO:0005794">
    <property type="term" value="C:Golgi apparatus"/>
    <property type="evidence" value="ECO:0007669"/>
    <property type="project" value="TreeGrafter"/>
</dbReference>
<name>A0A7S2E9T1_TRICV</name>
<feature type="domain" description="Nucleotide-diphospho-sugar transferase" evidence="2">
    <location>
        <begin position="25"/>
        <end position="199"/>
    </location>
</feature>
<accession>A0A7S2E9T1</accession>
<evidence type="ECO:0000313" key="3">
    <source>
        <dbReference type="EMBL" id="CAD9322830.1"/>
    </source>
</evidence>
<proteinExistence type="predicted"/>
<dbReference type="InterPro" id="IPR005069">
    <property type="entry name" value="Nucl-diP-sugar_transferase"/>
</dbReference>
<dbReference type="InterPro" id="IPR052636">
    <property type="entry name" value="UDP-D-xylose:L-fucose_XylT"/>
</dbReference>
<protein>
    <recommendedName>
        <fullName evidence="2">Nucleotide-diphospho-sugar transferase domain-containing protein</fullName>
    </recommendedName>
</protein>
<organism evidence="3">
    <name type="scientific">Trieres chinensis</name>
    <name type="common">Marine centric diatom</name>
    <name type="synonym">Odontella sinensis</name>
    <dbReference type="NCBI Taxonomy" id="1514140"/>
    <lineage>
        <taxon>Eukaryota</taxon>
        <taxon>Sar</taxon>
        <taxon>Stramenopiles</taxon>
        <taxon>Ochrophyta</taxon>
        <taxon>Bacillariophyta</taxon>
        <taxon>Mediophyceae</taxon>
        <taxon>Biddulphiophycidae</taxon>
        <taxon>Eupodiscales</taxon>
        <taxon>Parodontellaceae</taxon>
        <taxon>Trieres</taxon>
    </lineage>
</organism>
<dbReference type="PANTHER" id="PTHR47032:SF1">
    <property type="entry name" value="UDP-D-XYLOSE:L-FUCOSE ALPHA-1,3-D-XYLOSYLTRANSFERASE-RELATED"/>
    <property type="match status" value="1"/>
</dbReference>
<sequence>MVAYPANVVPVVPGLEWLPLQAASFANKKAFKAVTKSRPMVLLAFAEAGYATFYNDADTYWLRDALMEFDDLRRGGILGGKRQPHAVIVEDDPKRITEKNANYCTGILYLRPTRQVKDFLVQWMDEVENSEHDNDQPAFNAVMSRTSDSVLPRRVGSWDSFPPGGEYFAGRAGYDPNEHNVAVVHNNWILGNERKQKRFEDNRMWSPSGKLERQNCGSR</sequence>
<dbReference type="AlphaFoldDB" id="A0A7S2E9T1"/>
<dbReference type="PANTHER" id="PTHR47032">
    <property type="entry name" value="UDP-D-XYLOSE:L-FUCOSE ALPHA-1,3-D-XYLOSYLTRANSFERASE-RELATED"/>
    <property type="match status" value="1"/>
</dbReference>
<gene>
    <name evidence="3" type="ORF">OSIN01602_LOCUS2078</name>
</gene>
<dbReference type="EMBL" id="HBGO01003738">
    <property type="protein sequence ID" value="CAD9322830.1"/>
    <property type="molecule type" value="Transcribed_RNA"/>
</dbReference>